<dbReference type="SUPFAM" id="SSF52096">
    <property type="entry name" value="ClpP/crotonase"/>
    <property type="match status" value="1"/>
</dbReference>
<feature type="domain" description="PDZ" evidence="7">
    <location>
        <begin position="102"/>
        <end position="170"/>
    </location>
</feature>
<evidence type="ECO:0000256" key="2">
    <source>
        <dbReference type="ARBA" id="ARBA00022670"/>
    </source>
</evidence>
<dbReference type="PANTHER" id="PTHR32060:SF30">
    <property type="entry name" value="CARBOXY-TERMINAL PROCESSING PROTEASE CTPA"/>
    <property type="match status" value="1"/>
</dbReference>
<dbReference type="InterPro" id="IPR004447">
    <property type="entry name" value="Peptidase_S41A"/>
</dbReference>
<dbReference type="AlphaFoldDB" id="A0A170YKX2"/>
<evidence type="ECO:0000256" key="5">
    <source>
        <dbReference type="RuleBase" id="RU004404"/>
    </source>
</evidence>
<dbReference type="InterPro" id="IPR001478">
    <property type="entry name" value="PDZ"/>
</dbReference>
<dbReference type="Gene3D" id="3.90.226.10">
    <property type="entry name" value="2-enoyl-CoA Hydratase, Chain A, domain 1"/>
    <property type="match status" value="1"/>
</dbReference>
<reference evidence="9" key="2">
    <citation type="journal article" date="2017" name="Genome Announc.">
        <title>Draft genome sequence of Paludibacter jiangxiensis NM7(T), a propionate-producing fermentative bacterium.</title>
        <authorList>
            <person name="Qiu Y.-L."/>
            <person name="Tourlousse D.M."/>
            <person name="Matsuura N."/>
            <person name="Ohashi A."/>
            <person name="Sekiguchi Y."/>
        </authorList>
    </citation>
    <scope>NUCLEOTIDE SEQUENCE [LARGE SCALE GENOMIC DNA]</scope>
    <source>
        <strain evidence="9">NM7</strain>
    </source>
</reference>
<dbReference type="CDD" id="cd07560">
    <property type="entry name" value="Peptidase_S41_CPP"/>
    <property type="match status" value="1"/>
</dbReference>
<evidence type="ECO:0000313" key="8">
    <source>
        <dbReference type="EMBL" id="GAT61884.1"/>
    </source>
</evidence>
<evidence type="ECO:0000256" key="4">
    <source>
        <dbReference type="ARBA" id="ARBA00022825"/>
    </source>
</evidence>
<dbReference type="Pfam" id="PF03572">
    <property type="entry name" value="Peptidase_S41"/>
    <property type="match status" value="1"/>
</dbReference>
<dbReference type="Gene3D" id="2.30.42.10">
    <property type="match status" value="1"/>
</dbReference>
<keyword evidence="9" id="KW-1185">Reference proteome</keyword>
<dbReference type="OrthoDB" id="9812068at2"/>
<dbReference type="PANTHER" id="PTHR32060">
    <property type="entry name" value="TAIL-SPECIFIC PROTEASE"/>
    <property type="match status" value="1"/>
</dbReference>
<evidence type="ECO:0000256" key="6">
    <source>
        <dbReference type="SAM" id="Phobius"/>
    </source>
</evidence>
<evidence type="ECO:0000313" key="9">
    <source>
        <dbReference type="Proteomes" id="UP000076586"/>
    </source>
</evidence>
<sequence length="536" mass="59906">MKTWKKIVFPFALALTMAVGIIIGNFFAMRSNIGATLGLFRSLGLDKNKVSQAINLIATRYVDSVDVNTLTDNAMSDLLATLDPHSVYIPAKDLQSTNEQLEGSFSGVGIEFNIQRDTILVVSVISGGPAEKAGVLAGDRIVNVNDSAFVGKSINNDRVMHKLRGARGTVVKLGIKRARRRKILDYAITRGDVPVTSVEASYIIAPKTGYIKVSKFGDTTYSEFLTALAKIRNQGANRLIIDLRGNTGGFMEAAVKMVNEFLPKDQLIVYAAGRAYPRTDFYSDGRGSFPNMKIAVLMDEWSASASEIFAGAIQDNDRGLIIGLRSFGKGLVQQPFEFSDHSAVRLTIARYYSPSGRCIQKPYQRGKDQNYERDFVNRYLHGEFFSKDSIKIQSKEKFKTRGGRIVYGGGGIVPDIFVPLDTIGVTPYYRRLFDSGALFQFAVHYSDQHREKLKTFNNWKAMDEYLSRQPLANMLAAYAEGKDVPKHYYYFMISHQLISQQVKAYIIRNMFGDEGFYSSLNQNDVTVKRAIQALQR</sequence>
<dbReference type="InterPro" id="IPR005151">
    <property type="entry name" value="Tail-specific_protease"/>
</dbReference>
<evidence type="ECO:0000256" key="3">
    <source>
        <dbReference type="ARBA" id="ARBA00022801"/>
    </source>
</evidence>
<dbReference type="Pfam" id="PF22694">
    <property type="entry name" value="CtpB_N-like"/>
    <property type="match status" value="1"/>
</dbReference>
<dbReference type="EMBL" id="BDCR01000001">
    <property type="protein sequence ID" value="GAT61884.1"/>
    <property type="molecule type" value="Genomic_DNA"/>
</dbReference>
<dbReference type="GO" id="GO:0007165">
    <property type="term" value="P:signal transduction"/>
    <property type="evidence" value="ECO:0007669"/>
    <property type="project" value="TreeGrafter"/>
</dbReference>
<proteinExistence type="inferred from homology"/>
<dbReference type="InterPro" id="IPR036034">
    <property type="entry name" value="PDZ_sf"/>
</dbReference>
<dbReference type="NCBIfam" id="TIGR00225">
    <property type="entry name" value="prc"/>
    <property type="match status" value="1"/>
</dbReference>
<dbReference type="InterPro" id="IPR055210">
    <property type="entry name" value="CtpA/B_N"/>
</dbReference>
<keyword evidence="4 5" id="KW-0720">Serine protease</keyword>
<dbReference type="GO" id="GO:0006508">
    <property type="term" value="P:proteolysis"/>
    <property type="evidence" value="ECO:0007669"/>
    <property type="project" value="UniProtKB-KW"/>
</dbReference>
<reference evidence="9" key="1">
    <citation type="submission" date="2016-04" db="EMBL/GenBank/DDBJ databases">
        <title>Draft genome sequence of Paludibacter jiangxiensis strain NM7.</title>
        <authorList>
            <person name="Qiu Y."/>
            <person name="Matsuura N."/>
            <person name="Ohashi A."/>
            <person name="Tourlousse M.D."/>
            <person name="Sekiguchi Y."/>
        </authorList>
    </citation>
    <scope>NUCLEOTIDE SEQUENCE [LARGE SCALE GENOMIC DNA]</scope>
    <source>
        <strain evidence="9">NM7</strain>
    </source>
</reference>
<dbReference type="Pfam" id="PF13180">
    <property type="entry name" value="PDZ_2"/>
    <property type="match status" value="1"/>
</dbReference>
<dbReference type="SUPFAM" id="SSF50156">
    <property type="entry name" value="PDZ domain-like"/>
    <property type="match status" value="1"/>
</dbReference>
<keyword evidence="3 5" id="KW-0378">Hydrolase</keyword>
<dbReference type="GO" id="GO:0030288">
    <property type="term" value="C:outer membrane-bounded periplasmic space"/>
    <property type="evidence" value="ECO:0007669"/>
    <property type="project" value="TreeGrafter"/>
</dbReference>
<keyword evidence="6" id="KW-1133">Transmembrane helix</keyword>
<organism evidence="8 9">
    <name type="scientific">Paludibacter jiangxiensis</name>
    <dbReference type="NCBI Taxonomy" id="681398"/>
    <lineage>
        <taxon>Bacteria</taxon>
        <taxon>Pseudomonadati</taxon>
        <taxon>Bacteroidota</taxon>
        <taxon>Bacteroidia</taxon>
        <taxon>Bacteroidales</taxon>
        <taxon>Paludibacteraceae</taxon>
        <taxon>Paludibacter</taxon>
    </lineage>
</organism>
<dbReference type="STRING" id="681398.PJIAN_1471"/>
<dbReference type="CDD" id="cd06782">
    <property type="entry name" value="cpPDZ_CPP-like"/>
    <property type="match status" value="1"/>
</dbReference>
<protein>
    <submittedName>
        <fullName evidence="8">Carboxyl-terminal processing protease</fullName>
    </submittedName>
</protein>
<evidence type="ECO:0000259" key="7">
    <source>
        <dbReference type="PROSITE" id="PS50106"/>
    </source>
</evidence>
<dbReference type="InterPro" id="IPR029045">
    <property type="entry name" value="ClpP/crotonase-like_dom_sf"/>
</dbReference>
<feature type="transmembrane region" description="Helical" evidence="6">
    <location>
        <begin position="7"/>
        <end position="28"/>
    </location>
</feature>
<name>A0A170YKX2_9BACT</name>
<keyword evidence="2 5" id="KW-0645">Protease</keyword>
<keyword evidence="6" id="KW-0472">Membrane</keyword>
<dbReference type="SMART" id="SM00245">
    <property type="entry name" value="TSPc"/>
    <property type="match status" value="1"/>
</dbReference>
<comment type="caution">
    <text evidence="8">The sequence shown here is derived from an EMBL/GenBank/DDBJ whole genome shotgun (WGS) entry which is preliminary data.</text>
</comment>
<evidence type="ECO:0000256" key="1">
    <source>
        <dbReference type="ARBA" id="ARBA00009179"/>
    </source>
</evidence>
<keyword evidence="6" id="KW-0812">Transmembrane</keyword>
<dbReference type="PROSITE" id="PS50106">
    <property type="entry name" value="PDZ"/>
    <property type="match status" value="1"/>
</dbReference>
<dbReference type="RefSeq" id="WP_068701629.1">
    <property type="nucleotide sequence ID" value="NZ_BDCR01000001.1"/>
</dbReference>
<comment type="similarity">
    <text evidence="1 5">Belongs to the peptidase S41A family.</text>
</comment>
<dbReference type="SMART" id="SM00228">
    <property type="entry name" value="PDZ"/>
    <property type="match status" value="1"/>
</dbReference>
<gene>
    <name evidence="8" type="ORF">PJIAN_1471</name>
</gene>
<dbReference type="GO" id="GO:0008236">
    <property type="term" value="F:serine-type peptidase activity"/>
    <property type="evidence" value="ECO:0007669"/>
    <property type="project" value="UniProtKB-KW"/>
</dbReference>
<dbReference type="GO" id="GO:0004175">
    <property type="term" value="F:endopeptidase activity"/>
    <property type="evidence" value="ECO:0007669"/>
    <property type="project" value="TreeGrafter"/>
</dbReference>
<dbReference type="Proteomes" id="UP000076586">
    <property type="component" value="Unassembled WGS sequence"/>
</dbReference>
<dbReference type="Gene3D" id="3.30.750.44">
    <property type="match status" value="1"/>
</dbReference>
<accession>A0A170YKX2</accession>